<dbReference type="EnsemblPlants" id="MELO3C023116.2.1">
    <property type="protein sequence ID" value="MELO3C023116.2.1"/>
    <property type="gene ID" value="MELO3C023116.2"/>
</dbReference>
<dbReference type="AlphaFoldDB" id="A0A9I9DSH1"/>
<evidence type="ECO:0000313" key="1">
    <source>
        <dbReference type="EnsemblPlants" id="MELO3C023116.2.1"/>
    </source>
</evidence>
<protein>
    <submittedName>
        <fullName evidence="1">Uncharacterized protein</fullName>
    </submittedName>
</protein>
<reference evidence="1" key="1">
    <citation type="submission" date="2023-03" db="UniProtKB">
        <authorList>
            <consortium name="EnsemblPlants"/>
        </authorList>
    </citation>
    <scope>IDENTIFICATION</scope>
</reference>
<dbReference type="Gramene" id="MELO3C023116.2.1">
    <property type="protein sequence ID" value="MELO3C023116.2.1"/>
    <property type="gene ID" value="MELO3C023116.2"/>
</dbReference>
<name>A0A9I9DSH1_CUCME</name>
<accession>A0A9I9DSH1</accession>
<organism evidence="1">
    <name type="scientific">Cucumis melo</name>
    <name type="common">Muskmelon</name>
    <dbReference type="NCBI Taxonomy" id="3656"/>
    <lineage>
        <taxon>Eukaryota</taxon>
        <taxon>Viridiplantae</taxon>
        <taxon>Streptophyta</taxon>
        <taxon>Embryophyta</taxon>
        <taxon>Tracheophyta</taxon>
        <taxon>Spermatophyta</taxon>
        <taxon>Magnoliopsida</taxon>
        <taxon>eudicotyledons</taxon>
        <taxon>Gunneridae</taxon>
        <taxon>Pentapetalae</taxon>
        <taxon>rosids</taxon>
        <taxon>fabids</taxon>
        <taxon>Cucurbitales</taxon>
        <taxon>Cucurbitaceae</taxon>
        <taxon>Benincaseae</taxon>
        <taxon>Cucumis</taxon>
    </lineage>
</organism>
<proteinExistence type="predicted"/>
<sequence length="61" mass="6889">MEGGRNEMGGEVMSNARRSIHVAWDGRRREEWMGDGMRLTMTTRLKDSGGVELGRLGFYLA</sequence>